<keyword evidence="2" id="KW-1185">Reference proteome</keyword>
<evidence type="ECO:0000313" key="1">
    <source>
        <dbReference type="EMBL" id="KAJ1901259.1"/>
    </source>
</evidence>
<organism evidence="1 2">
    <name type="scientific">Kickxella alabastrina</name>
    <dbReference type="NCBI Taxonomy" id="61397"/>
    <lineage>
        <taxon>Eukaryota</taxon>
        <taxon>Fungi</taxon>
        <taxon>Fungi incertae sedis</taxon>
        <taxon>Zoopagomycota</taxon>
        <taxon>Kickxellomycotina</taxon>
        <taxon>Kickxellomycetes</taxon>
        <taxon>Kickxellales</taxon>
        <taxon>Kickxellaceae</taxon>
        <taxon>Kickxella</taxon>
    </lineage>
</organism>
<dbReference type="Proteomes" id="UP001150581">
    <property type="component" value="Unassembled WGS sequence"/>
</dbReference>
<proteinExistence type="predicted"/>
<gene>
    <name evidence="1" type="ORF">LPJ66_000907</name>
</gene>
<comment type="caution">
    <text evidence="1">The sequence shown here is derived from an EMBL/GenBank/DDBJ whole genome shotgun (WGS) entry which is preliminary data.</text>
</comment>
<evidence type="ECO:0000313" key="2">
    <source>
        <dbReference type="Proteomes" id="UP001150581"/>
    </source>
</evidence>
<dbReference type="EMBL" id="JANBPG010000036">
    <property type="protein sequence ID" value="KAJ1901259.1"/>
    <property type="molecule type" value="Genomic_DNA"/>
</dbReference>
<accession>A0ACC1IUS1</accession>
<protein>
    <submittedName>
        <fullName evidence="1">Uncharacterized protein</fullName>
    </submittedName>
</protein>
<name>A0ACC1IUS1_9FUNG</name>
<sequence>MTRLSQFMADCMSVGALRGFQYFSVHIRSREEILLRVFRGAAPTTDQTPISSATIYDSIDRIQATEESKHIIAAARDTMAMPADLSDQALEADTQGINFLIAGYPRYKCPYVWLRTDHQELIAVAENQDLEKDVPLRLESIDCWRQFDIRPWDVLVEVICTALKPSPENPFAIEYAYFDRITVEERVVSTGAMLEFLRRVYLRHYFFSDIVLADIKRLQHLHFRDINTLREFQQSSLFRESASAHAHA</sequence>
<reference evidence="1" key="1">
    <citation type="submission" date="2022-07" db="EMBL/GenBank/DDBJ databases">
        <title>Phylogenomic reconstructions and comparative analyses of Kickxellomycotina fungi.</title>
        <authorList>
            <person name="Reynolds N.K."/>
            <person name="Stajich J.E."/>
            <person name="Barry K."/>
            <person name="Grigoriev I.V."/>
            <person name="Crous P."/>
            <person name="Smith M.E."/>
        </authorList>
    </citation>
    <scope>NUCLEOTIDE SEQUENCE</scope>
    <source>
        <strain evidence="1">Benny 63K</strain>
    </source>
</reference>